<evidence type="ECO:0000313" key="9">
    <source>
        <dbReference type="Proteomes" id="UP000625711"/>
    </source>
</evidence>
<feature type="chain" id="PRO_5032933517" description="DNA/RNA non-specific endonuclease/pyrophosphatase/phosphodiesterase domain-containing protein" evidence="6">
    <location>
        <begin position="22"/>
        <end position="765"/>
    </location>
</feature>
<dbReference type="PANTHER" id="PTHR13966">
    <property type="entry name" value="ENDONUCLEASE RELATED"/>
    <property type="match status" value="1"/>
</dbReference>
<keyword evidence="6" id="KW-0732">Signal</keyword>
<evidence type="ECO:0000256" key="2">
    <source>
        <dbReference type="ARBA" id="ARBA00022722"/>
    </source>
</evidence>
<dbReference type="InterPro" id="IPR040255">
    <property type="entry name" value="Non-specific_endonuclease"/>
</dbReference>
<feature type="binding site" evidence="5">
    <location>
        <position position="267"/>
    </location>
    <ligand>
        <name>Mg(2+)</name>
        <dbReference type="ChEBI" id="CHEBI:18420"/>
        <note>catalytic</note>
    </ligand>
</feature>
<comment type="similarity">
    <text evidence="1">Belongs to the DNA/RNA non-specific endonuclease family.</text>
</comment>
<feature type="active site" description="Proton acceptor" evidence="4">
    <location>
        <position position="237"/>
    </location>
</feature>
<dbReference type="InterPro" id="IPR044929">
    <property type="entry name" value="DNA/RNA_non-sp_Endonuclease_sf"/>
</dbReference>
<dbReference type="PANTHER" id="PTHR13966:SF19">
    <property type="entry name" value="NUCLEASE EXOG, MITOCHONDRIAL"/>
    <property type="match status" value="1"/>
</dbReference>
<dbReference type="InterPro" id="IPR044925">
    <property type="entry name" value="His-Me_finger_sf"/>
</dbReference>
<feature type="domain" description="DNA/RNA non-specific endonuclease/pyrophosphatase/phosphodiesterase" evidence="7">
    <location>
        <begin position="513"/>
        <end position="748"/>
    </location>
</feature>
<feature type="domain" description="DNA/RNA non-specific endonuclease/pyrophosphatase/phosphodiesterase" evidence="7">
    <location>
        <begin position="149"/>
        <end position="388"/>
    </location>
</feature>
<dbReference type="OrthoDB" id="5960141at2759"/>
<evidence type="ECO:0000256" key="4">
    <source>
        <dbReference type="PIRSR" id="PIRSR640255-1"/>
    </source>
</evidence>
<evidence type="ECO:0000313" key="8">
    <source>
        <dbReference type="EMBL" id="KAF7285402.1"/>
    </source>
</evidence>
<proteinExistence type="inferred from homology"/>
<protein>
    <recommendedName>
        <fullName evidence="7">DNA/RNA non-specific endonuclease/pyrophosphatase/phosphodiesterase domain-containing protein</fullName>
    </recommendedName>
</protein>
<dbReference type="Proteomes" id="UP000625711">
    <property type="component" value="Unassembled WGS sequence"/>
</dbReference>
<evidence type="ECO:0000259" key="7">
    <source>
        <dbReference type="SMART" id="SM00892"/>
    </source>
</evidence>
<dbReference type="EMBL" id="JAACXV010000055">
    <property type="protein sequence ID" value="KAF7285402.1"/>
    <property type="molecule type" value="Genomic_DNA"/>
</dbReference>
<dbReference type="InterPro" id="IPR001604">
    <property type="entry name" value="Endo_G_ENPP1-like_dom"/>
</dbReference>
<dbReference type="GO" id="GO:0005634">
    <property type="term" value="C:nucleus"/>
    <property type="evidence" value="ECO:0007669"/>
    <property type="project" value="TreeGrafter"/>
</dbReference>
<keyword evidence="3" id="KW-0378">Hydrolase</keyword>
<keyword evidence="2" id="KW-0540">Nuclease</keyword>
<dbReference type="FunFam" id="3.40.570.10:FF:000007">
    <property type="entry name" value="Alkaline nuclease"/>
    <property type="match status" value="2"/>
</dbReference>
<keyword evidence="9" id="KW-1185">Reference proteome</keyword>
<sequence length="765" mass="87867">MFPRLVLLVLIPVGIYTYASLNVNPNYQKRAVNDCQIAPTNDLSPIVVLKDKSTYLYPDNNQNSLIFSPGQSLNFICPGSEVLAGSDRYRDIVTATCVKNSEFQINRKHVHWRDVSCSKVPSTIAIRTQETCEDNGIKVKIGVGVTGRFMQTYSICFNTQTQEALYSHIKIPQSINKRSQYTPRPNWMEGSHIFNFRSVDSYYKRNNQRSTINNLLGLPRDSTNYIQNNDYFLSRGHLTAKSDTFYPSQQNQTFYLVNAAPQWQIINKNNWSKIESSTRDYAESRKVDLLQWTGTYGILAPKNSKNQPTPLHLYDQNRRKYLPVPKVFWKVVYEPSSKKGVAIIGLNDPYASSYAIFCTDISNQVSWIRFDRRNSFKGLIYVCEVNDFRRTVTYLPAFQVTAPTGDRSPIVVLEGENTYLYPRDDQDSLIFYPRQSLNFICPGSDILLAGSNQNKAIVTAICIETTTFQINGKQVKWRDVSCTKPPAPATRIQGMCESNGMKIEIGASVENRFIETYSICFNRQTQEALYSHIKIPHSINKQRQNTTRPNWMMGSLFVFKSVNSYYEISKQQSTINSLLGLPNNSTKYIKNQEHYLSRGHLTARCDSFYPSQQKQTFYLVNAAPQWLIINKNNWFNIESSTRDYAESRKVDLLQWTGTYGILALKNTAGQPTPLYLHNEKYLPVPELFWKVVYDPKSKKGVAIISLNNPYANSYAIFCQDISNQVSWIRFDRRNSFKGLIYVCEVNAFRRTVTYLPKFKVTGLLL</sequence>
<dbReference type="SUPFAM" id="SSF54060">
    <property type="entry name" value="His-Me finger endonucleases"/>
    <property type="match status" value="2"/>
</dbReference>
<evidence type="ECO:0000256" key="5">
    <source>
        <dbReference type="PIRSR" id="PIRSR640255-2"/>
    </source>
</evidence>
<dbReference type="GO" id="GO:0006309">
    <property type="term" value="P:apoptotic DNA fragmentation"/>
    <property type="evidence" value="ECO:0007669"/>
    <property type="project" value="TreeGrafter"/>
</dbReference>
<dbReference type="GO" id="GO:0000014">
    <property type="term" value="F:single-stranded DNA endodeoxyribonuclease activity"/>
    <property type="evidence" value="ECO:0007669"/>
    <property type="project" value="TreeGrafter"/>
</dbReference>
<organism evidence="8 9">
    <name type="scientific">Rhynchophorus ferrugineus</name>
    <name type="common">Red palm weevil</name>
    <name type="synonym">Curculio ferrugineus</name>
    <dbReference type="NCBI Taxonomy" id="354439"/>
    <lineage>
        <taxon>Eukaryota</taxon>
        <taxon>Metazoa</taxon>
        <taxon>Ecdysozoa</taxon>
        <taxon>Arthropoda</taxon>
        <taxon>Hexapoda</taxon>
        <taxon>Insecta</taxon>
        <taxon>Pterygota</taxon>
        <taxon>Neoptera</taxon>
        <taxon>Endopterygota</taxon>
        <taxon>Coleoptera</taxon>
        <taxon>Polyphaga</taxon>
        <taxon>Cucujiformia</taxon>
        <taxon>Curculionidae</taxon>
        <taxon>Dryophthorinae</taxon>
        <taxon>Rhynchophorus</taxon>
    </lineage>
</organism>
<reference evidence="8" key="1">
    <citation type="submission" date="2020-08" db="EMBL/GenBank/DDBJ databases">
        <title>Genome sequencing and assembly of the red palm weevil Rhynchophorus ferrugineus.</title>
        <authorList>
            <person name="Dias G.B."/>
            <person name="Bergman C.M."/>
            <person name="Manee M."/>
        </authorList>
    </citation>
    <scope>NUCLEOTIDE SEQUENCE</scope>
    <source>
        <strain evidence="8">AA-2017</strain>
        <tissue evidence="8">Whole larva</tissue>
    </source>
</reference>
<evidence type="ECO:0000256" key="6">
    <source>
        <dbReference type="SAM" id="SignalP"/>
    </source>
</evidence>
<dbReference type="Gene3D" id="3.40.570.10">
    <property type="entry name" value="Extracellular Endonuclease, subunit A"/>
    <property type="match status" value="2"/>
</dbReference>
<keyword evidence="5" id="KW-0479">Metal-binding</keyword>
<dbReference type="AlphaFoldDB" id="A0A834J1R6"/>
<dbReference type="Pfam" id="PF01223">
    <property type="entry name" value="Endonuclease_NS"/>
    <property type="match status" value="2"/>
</dbReference>
<keyword evidence="3" id="KW-0255">Endonuclease</keyword>
<dbReference type="GO" id="GO:0005743">
    <property type="term" value="C:mitochondrial inner membrane"/>
    <property type="evidence" value="ECO:0007669"/>
    <property type="project" value="TreeGrafter"/>
</dbReference>
<comment type="caution">
    <text evidence="8">The sequence shown here is derived from an EMBL/GenBank/DDBJ whole genome shotgun (WGS) entry which is preliminary data.</text>
</comment>
<evidence type="ECO:0000256" key="3">
    <source>
        <dbReference type="ARBA" id="ARBA00022759"/>
    </source>
</evidence>
<accession>A0A834J1R6</accession>
<gene>
    <name evidence="8" type="ORF">GWI33_010655</name>
</gene>
<feature type="signal peptide" evidence="6">
    <location>
        <begin position="1"/>
        <end position="21"/>
    </location>
</feature>
<name>A0A834J1R6_RHYFE</name>
<dbReference type="GO" id="GO:0003676">
    <property type="term" value="F:nucleic acid binding"/>
    <property type="evidence" value="ECO:0007669"/>
    <property type="project" value="InterPro"/>
</dbReference>
<evidence type="ECO:0000256" key="1">
    <source>
        <dbReference type="ARBA" id="ARBA00010052"/>
    </source>
</evidence>
<dbReference type="SMART" id="SM00892">
    <property type="entry name" value="Endonuclease_NS"/>
    <property type="match status" value="2"/>
</dbReference>
<dbReference type="GO" id="GO:0004521">
    <property type="term" value="F:RNA endonuclease activity"/>
    <property type="evidence" value="ECO:0007669"/>
    <property type="project" value="TreeGrafter"/>
</dbReference>
<dbReference type="GO" id="GO:0046872">
    <property type="term" value="F:metal ion binding"/>
    <property type="evidence" value="ECO:0007669"/>
    <property type="project" value="UniProtKB-KW"/>
</dbReference>